<keyword evidence="3" id="KW-1185">Reference proteome</keyword>
<feature type="chain" id="PRO_5046196107" evidence="1">
    <location>
        <begin position="28"/>
        <end position="124"/>
    </location>
</feature>
<dbReference type="EMBL" id="JAVREY010000046">
    <property type="protein sequence ID" value="MDT0467023.1"/>
    <property type="molecule type" value="Genomic_DNA"/>
</dbReference>
<dbReference type="RefSeq" id="WP_311698483.1">
    <property type="nucleotide sequence ID" value="NZ_JAVREY010000046.1"/>
</dbReference>
<proteinExistence type="predicted"/>
<keyword evidence="1" id="KW-0732">Signal</keyword>
<accession>A0ABU2U1G5</accession>
<protein>
    <submittedName>
        <fullName evidence="2">Uncharacterized protein</fullName>
    </submittedName>
</protein>
<feature type="signal peptide" evidence="1">
    <location>
        <begin position="1"/>
        <end position="27"/>
    </location>
</feature>
<gene>
    <name evidence="2" type="ORF">RM764_29125</name>
</gene>
<organism evidence="2 3">
    <name type="scientific">Streptomyces gibsoniae</name>
    <dbReference type="NCBI Taxonomy" id="3075529"/>
    <lineage>
        <taxon>Bacteria</taxon>
        <taxon>Bacillati</taxon>
        <taxon>Actinomycetota</taxon>
        <taxon>Actinomycetes</taxon>
        <taxon>Kitasatosporales</taxon>
        <taxon>Streptomycetaceae</taxon>
        <taxon>Streptomyces</taxon>
    </lineage>
</organism>
<comment type="caution">
    <text evidence="2">The sequence shown here is derived from an EMBL/GenBank/DDBJ whole genome shotgun (WGS) entry which is preliminary data.</text>
</comment>
<evidence type="ECO:0000313" key="3">
    <source>
        <dbReference type="Proteomes" id="UP001183809"/>
    </source>
</evidence>
<dbReference type="Proteomes" id="UP001183809">
    <property type="component" value="Unassembled WGS sequence"/>
</dbReference>
<sequence>MLKLRMGAVATAVAAGALFTGVPQAMAATYELDAYTPKVYTHSISAVAHYAGYKRVCVSLLGEAFEGWVELKSNCVNVSPNSVGSVVATVKCPTYGSFRTWVNATRPNGHSDTKDTGGVFLECK</sequence>
<evidence type="ECO:0000256" key="1">
    <source>
        <dbReference type="SAM" id="SignalP"/>
    </source>
</evidence>
<evidence type="ECO:0000313" key="2">
    <source>
        <dbReference type="EMBL" id="MDT0467023.1"/>
    </source>
</evidence>
<name>A0ABU2U1G5_9ACTN</name>
<reference evidence="3" key="1">
    <citation type="submission" date="2023-07" db="EMBL/GenBank/DDBJ databases">
        <title>30 novel species of actinomycetes from the DSMZ collection.</title>
        <authorList>
            <person name="Nouioui I."/>
        </authorList>
    </citation>
    <scope>NUCLEOTIDE SEQUENCE [LARGE SCALE GENOMIC DNA]</scope>
    <source>
        <strain evidence="3">DSM 41699</strain>
    </source>
</reference>